<keyword evidence="4" id="KW-1185">Reference proteome</keyword>
<gene>
    <name evidence="1" type="ORF">PSON_ATCC_30995.1.T0460102</name>
    <name evidence="2" type="ORF">PSON_ATCC_30995.1.T0460104</name>
    <name evidence="3" type="ORF">PSON_ATCC_30995.1.T0460106</name>
</gene>
<evidence type="ECO:0000313" key="1">
    <source>
        <dbReference type="EMBL" id="CAD8084148.1"/>
    </source>
</evidence>
<reference evidence="2" key="1">
    <citation type="submission" date="2021-01" db="EMBL/GenBank/DDBJ databases">
        <authorList>
            <consortium name="Genoscope - CEA"/>
            <person name="William W."/>
        </authorList>
    </citation>
    <scope>NUCLEOTIDE SEQUENCE</scope>
</reference>
<proteinExistence type="predicted"/>
<name>A0A8S1MY88_9CILI</name>
<organism evidence="2 4">
    <name type="scientific">Paramecium sonneborni</name>
    <dbReference type="NCBI Taxonomy" id="65129"/>
    <lineage>
        <taxon>Eukaryota</taxon>
        <taxon>Sar</taxon>
        <taxon>Alveolata</taxon>
        <taxon>Ciliophora</taxon>
        <taxon>Intramacronucleata</taxon>
        <taxon>Oligohymenophorea</taxon>
        <taxon>Peniculida</taxon>
        <taxon>Parameciidae</taxon>
        <taxon>Paramecium</taxon>
    </lineage>
</organism>
<comment type="caution">
    <text evidence="2">The sequence shown here is derived from an EMBL/GenBank/DDBJ whole genome shotgun (WGS) entry which is preliminary data.</text>
</comment>
<evidence type="ECO:0000313" key="3">
    <source>
        <dbReference type="EMBL" id="CAD8084156.1"/>
    </source>
</evidence>
<evidence type="ECO:0000313" key="4">
    <source>
        <dbReference type="Proteomes" id="UP000692954"/>
    </source>
</evidence>
<dbReference type="EMBL" id="CAJJDN010000046">
    <property type="protein sequence ID" value="CAD8084152.1"/>
    <property type="molecule type" value="Genomic_DNA"/>
</dbReference>
<dbReference type="Proteomes" id="UP000692954">
    <property type="component" value="Unassembled WGS sequence"/>
</dbReference>
<protein>
    <submittedName>
        <fullName evidence="2">Uncharacterized protein</fullName>
    </submittedName>
</protein>
<evidence type="ECO:0000313" key="2">
    <source>
        <dbReference type="EMBL" id="CAD8084152.1"/>
    </source>
</evidence>
<dbReference type="AlphaFoldDB" id="A0A8S1MY88"/>
<dbReference type="EMBL" id="CAJJDN010000046">
    <property type="protein sequence ID" value="CAD8084156.1"/>
    <property type="molecule type" value="Genomic_DNA"/>
</dbReference>
<accession>A0A8S1MY88</accession>
<dbReference type="EMBL" id="CAJJDN010000046">
    <property type="protein sequence ID" value="CAD8084148.1"/>
    <property type="molecule type" value="Genomic_DNA"/>
</dbReference>
<sequence>MLQQQPATQVRQAKFDSQLRHGVTQPKQELFSKQNLGLQDKQLEAEVTQVAHESKQGIQELFYMNYPEEHYLQIPSKQQFDWHQMHTEALEQCEHPFGQFIHKFPSMQQPLAQDQHSVSDKQVVQFELHFVQRSLLSQYPLIQEEHQFSFVHEAHVVSQGRHEFPEMYFPIAHEVQFASLFKQVSQLVEHS</sequence>